<reference evidence="2 3" key="1">
    <citation type="submission" date="2017-10" db="EMBL/GenBank/DDBJ databases">
        <title>Draft genome of Longibacter Salinarum.</title>
        <authorList>
            <person name="Goh K.M."/>
            <person name="Shamsir M.S."/>
            <person name="Lim S.W."/>
        </authorList>
    </citation>
    <scope>NUCLEOTIDE SEQUENCE [LARGE SCALE GENOMIC DNA]</scope>
    <source>
        <strain evidence="2 3">KCTC 52045</strain>
    </source>
</reference>
<dbReference type="InterPro" id="IPR007474">
    <property type="entry name" value="ApaG_domain"/>
</dbReference>
<dbReference type="PANTHER" id="PTHR14289">
    <property type="entry name" value="F-BOX ONLY PROTEIN 3"/>
    <property type="match status" value="1"/>
</dbReference>
<keyword evidence="3" id="KW-1185">Reference proteome</keyword>
<dbReference type="GO" id="GO:0070987">
    <property type="term" value="P:error-free translesion synthesis"/>
    <property type="evidence" value="ECO:0007669"/>
    <property type="project" value="TreeGrafter"/>
</dbReference>
<gene>
    <name evidence="2" type="ORF">CRI94_05425</name>
</gene>
<dbReference type="SUPFAM" id="SSF110069">
    <property type="entry name" value="ApaG-like"/>
    <property type="match status" value="1"/>
</dbReference>
<name>A0A2A8D0Y2_9BACT</name>
<dbReference type="InterPro" id="IPR036767">
    <property type="entry name" value="ApaG_sf"/>
</dbReference>
<dbReference type="PROSITE" id="PS51087">
    <property type="entry name" value="APAG"/>
    <property type="match status" value="1"/>
</dbReference>
<sequence length="127" mass="14248">MLSYATKTRDIQITVRPVYLDGKTNILEGSFSFAYAVFIENQGDDEIQLIRRRWTIRESDGTLHDTEGDTELRAQPVLAPGEEHVYDGSCTLSSFVGSVEGNYLVQRSDGERYRVDIPSFPLQAAAN</sequence>
<dbReference type="AlphaFoldDB" id="A0A2A8D0Y2"/>
<dbReference type="NCBIfam" id="NF003967">
    <property type="entry name" value="PRK05461.1"/>
    <property type="match status" value="1"/>
</dbReference>
<evidence type="ECO:0000313" key="2">
    <source>
        <dbReference type="EMBL" id="PEN14467.1"/>
    </source>
</evidence>
<protein>
    <submittedName>
        <fullName evidence="2">Co2+/Mg2+ efflux protein ApaG</fullName>
    </submittedName>
</protein>
<dbReference type="EMBL" id="PDEQ01000002">
    <property type="protein sequence ID" value="PEN14467.1"/>
    <property type="molecule type" value="Genomic_DNA"/>
</dbReference>
<dbReference type="Gene3D" id="2.60.40.1470">
    <property type="entry name" value="ApaG domain"/>
    <property type="match status" value="1"/>
</dbReference>
<organism evidence="2 3">
    <name type="scientific">Longibacter salinarum</name>
    <dbReference type="NCBI Taxonomy" id="1850348"/>
    <lineage>
        <taxon>Bacteria</taxon>
        <taxon>Pseudomonadati</taxon>
        <taxon>Rhodothermota</taxon>
        <taxon>Rhodothermia</taxon>
        <taxon>Rhodothermales</taxon>
        <taxon>Salisaetaceae</taxon>
        <taxon>Longibacter</taxon>
    </lineage>
</organism>
<proteinExistence type="predicted"/>
<evidence type="ECO:0000313" key="3">
    <source>
        <dbReference type="Proteomes" id="UP000220102"/>
    </source>
</evidence>
<accession>A0A2A8D0Y2</accession>
<dbReference type="RefSeq" id="WP_098074646.1">
    <property type="nucleotide sequence ID" value="NZ_PDEQ01000002.1"/>
</dbReference>
<feature type="domain" description="ApaG" evidence="1">
    <location>
        <begin position="5"/>
        <end position="127"/>
    </location>
</feature>
<comment type="caution">
    <text evidence="2">The sequence shown here is derived from an EMBL/GenBank/DDBJ whole genome shotgun (WGS) entry which is preliminary data.</text>
</comment>
<dbReference type="Proteomes" id="UP000220102">
    <property type="component" value="Unassembled WGS sequence"/>
</dbReference>
<dbReference type="PANTHER" id="PTHR14289:SF16">
    <property type="entry name" value="POLYMERASE DELTA-INTERACTING PROTEIN 2"/>
    <property type="match status" value="1"/>
</dbReference>
<dbReference type="OrthoDB" id="9795226at2"/>
<dbReference type="Pfam" id="PF04379">
    <property type="entry name" value="DUF525"/>
    <property type="match status" value="1"/>
</dbReference>
<evidence type="ECO:0000259" key="1">
    <source>
        <dbReference type="PROSITE" id="PS51087"/>
    </source>
</evidence>